<keyword evidence="3 5" id="KW-1133">Transmembrane helix</keyword>
<dbReference type="RefSeq" id="WP_037164972.1">
    <property type="nucleotide sequence ID" value="NZ_CAJXID010000005.1"/>
</dbReference>
<evidence type="ECO:0000256" key="4">
    <source>
        <dbReference type="ARBA" id="ARBA00023136"/>
    </source>
</evidence>
<dbReference type="PANTHER" id="PTHR43731:SF34">
    <property type="entry name" value="PEPTIDASE S54 RHOMBOID DOMAIN-CONTAINING PROTEIN"/>
    <property type="match status" value="1"/>
</dbReference>
<dbReference type="GO" id="GO:0004252">
    <property type="term" value="F:serine-type endopeptidase activity"/>
    <property type="evidence" value="ECO:0007669"/>
    <property type="project" value="InterPro"/>
</dbReference>
<evidence type="ECO:0000256" key="5">
    <source>
        <dbReference type="SAM" id="Phobius"/>
    </source>
</evidence>
<feature type="domain" description="Peptidase S54 rhomboid" evidence="6">
    <location>
        <begin position="74"/>
        <end position="218"/>
    </location>
</feature>
<dbReference type="Proteomes" id="UP000052167">
    <property type="component" value="Unassembled WGS sequence"/>
</dbReference>
<reference evidence="7 8" key="1">
    <citation type="submission" date="2014-06" db="EMBL/GenBank/DDBJ databases">
        <title>Rhizobium pelagicum/R2-400B4.</title>
        <authorList>
            <person name="Kimes N.E."/>
            <person name="Lopez-Perez M."/>
        </authorList>
    </citation>
    <scope>NUCLEOTIDE SEQUENCE [LARGE SCALE GENOMIC DNA]</scope>
    <source>
        <strain evidence="7 8">R2-400B4</strain>
    </source>
</reference>
<comment type="caution">
    <text evidence="7">The sequence shown here is derived from an EMBL/GenBank/DDBJ whole genome shotgun (WGS) entry which is preliminary data.</text>
</comment>
<proteinExistence type="predicted"/>
<comment type="subcellular location">
    <subcellularLocation>
        <location evidence="1">Membrane</location>
        <topology evidence="1">Multi-pass membrane protein</topology>
    </subcellularLocation>
</comment>
<name>A0A922P4B4_9HYPH</name>
<dbReference type="SUPFAM" id="SSF144091">
    <property type="entry name" value="Rhomboid-like"/>
    <property type="match status" value="1"/>
</dbReference>
<accession>A0A922P4B4</accession>
<keyword evidence="4 5" id="KW-0472">Membrane</keyword>
<feature type="transmembrane region" description="Helical" evidence="5">
    <location>
        <begin position="74"/>
        <end position="99"/>
    </location>
</feature>
<keyword evidence="2 5" id="KW-0812">Transmembrane</keyword>
<evidence type="ECO:0000259" key="6">
    <source>
        <dbReference type="Pfam" id="PF01694"/>
    </source>
</evidence>
<dbReference type="InterPro" id="IPR022764">
    <property type="entry name" value="Peptidase_S54_rhomboid_dom"/>
</dbReference>
<sequence length="248" mass="26885">MFVPLHDVNALKYIRAQYVTIGLIAVNVLVWAVTAVAPSAVGELAALGLGFIPAVVFDQAYLDPSMVLVPENATFLTYAFVHLDFWHLASNMLFLWVFGDNVEDALGHVRFLAFYLLCAAAGALFHALVTPASQGPLIGASGAISGIVAAYFILHPRVRLWVLVFMRIPLPLPAFIPLTLWLVQQFVMLAFNLDGMVSWGAHVGGILAGTVLVLVMRRKGVPLFDRKIVLPKAVVTRASVPLVPRSSS</sequence>
<evidence type="ECO:0000313" key="8">
    <source>
        <dbReference type="Proteomes" id="UP000052167"/>
    </source>
</evidence>
<dbReference type="InterPro" id="IPR035952">
    <property type="entry name" value="Rhomboid-like_sf"/>
</dbReference>
<feature type="transmembrane region" description="Helical" evidence="5">
    <location>
        <begin position="196"/>
        <end position="216"/>
    </location>
</feature>
<feature type="transmembrane region" description="Helical" evidence="5">
    <location>
        <begin position="135"/>
        <end position="154"/>
    </location>
</feature>
<dbReference type="AlphaFoldDB" id="A0A922P4B4"/>
<evidence type="ECO:0000313" key="7">
    <source>
        <dbReference type="EMBL" id="KEQ10138.1"/>
    </source>
</evidence>
<dbReference type="GO" id="GO:0016020">
    <property type="term" value="C:membrane"/>
    <property type="evidence" value="ECO:0007669"/>
    <property type="project" value="UniProtKB-SubCell"/>
</dbReference>
<dbReference type="OrthoDB" id="9813074at2"/>
<dbReference type="InterPro" id="IPR050925">
    <property type="entry name" value="Rhomboid_protease_S54"/>
</dbReference>
<evidence type="ECO:0000256" key="2">
    <source>
        <dbReference type="ARBA" id="ARBA00022692"/>
    </source>
</evidence>
<feature type="transmembrane region" description="Helical" evidence="5">
    <location>
        <begin position="44"/>
        <end position="62"/>
    </location>
</feature>
<feature type="transmembrane region" description="Helical" evidence="5">
    <location>
        <begin position="161"/>
        <end position="184"/>
    </location>
</feature>
<keyword evidence="8" id="KW-1185">Reference proteome</keyword>
<dbReference type="Gene3D" id="1.20.1540.10">
    <property type="entry name" value="Rhomboid-like"/>
    <property type="match status" value="1"/>
</dbReference>
<dbReference type="Pfam" id="PF01694">
    <property type="entry name" value="Rhomboid"/>
    <property type="match status" value="1"/>
</dbReference>
<protein>
    <submittedName>
        <fullName evidence="7">Membrane protein</fullName>
    </submittedName>
</protein>
<feature type="transmembrane region" description="Helical" evidence="5">
    <location>
        <begin position="16"/>
        <end position="37"/>
    </location>
</feature>
<dbReference type="EMBL" id="JOKJ01000004">
    <property type="protein sequence ID" value="KEQ10138.1"/>
    <property type="molecule type" value="Genomic_DNA"/>
</dbReference>
<evidence type="ECO:0000256" key="3">
    <source>
        <dbReference type="ARBA" id="ARBA00022989"/>
    </source>
</evidence>
<gene>
    <name evidence="7" type="ORF">GV68_19235</name>
</gene>
<evidence type="ECO:0000256" key="1">
    <source>
        <dbReference type="ARBA" id="ARBA00004141"/>
    </source>
</evidence>
<feature type="transmembrane region" description="Helical" evidence="5">
    <location>
        <begin position="111"/>
        <end position="129"/>
    </location>
</feature>
<dbReference type="PANTHER" id="PTHR43731">
    <property type="entry name" value="RHOMBOID PROTEASE"/>
    <property type="match status" value="1"/>
</dbReference>
<organism evidence="7 8">
    <name type="scientific">Pseudorhizobium pelagicum</name>
    <dbReference type="NCBI Taxonomy" id="1509405"/>
    <lineage>
        <taxon>Bacteria</taxon>
        <taxon>Pseudomonadati</taxon>
        <taxon>Pseudomonadota</taxon>
        <taxon>Alphaproteobacteria</taxon>
        <taxon>Hyphomicrobiales</taxon>
        <taxon>Rhizobiaceae</taxon>
        <taxon>Rhizobium/Agrobacterium group</taxon>
        <taxon>Pseudorhizobium</taxon>
    </lineage>
</organism>